<dbReference type="PROSITE" id="PS50994">
    <property type="entry name" value="INTEGRASE"/>
    <property type="match status" value="1"/>
</dbReference>
<organism evidence="18 19">
    <name type="scientific">Tanacetum coccineum</name>
    <dbReference type="NCBI Taxonomy" id="301880"/>
    <lineage>
        <taxon>Eukaryota</taxon>
        <taxon>Viridiplantae</taxon>
        <taxon>Streptophyta</taxon>
        <taxon>Embryophyta</taxon>
        <taxon>Tracheophyta</taxon>
        <taxon>Spermatophyta</taxon>
        <taxon>Magnoliopsida</taxon>
        <taxon>eudicotyledons</taxon>
        <taxon>Gunneridae</taxon>
        <taxon>Pentapetalae</taxon>
        <taxon>asterids</taxon>
        <taxon>campanulids</taxon>
        <taxon>Asterales</taxon>
        <taxon>Asteraceae</taxon>
        <taxon>Asteroideae</taxon>
        <taxon>Anthemideae</taxon>
        <taxon>Anthemidinae</taxon>
        <taxon>Tanacetum</taxon>
    </lineage>
</organism>
<dbReference type="SUPFAM" id="SSF53098">
    <property type="entry name" value="Ribonuclease H-like"/>
    <property type="match status" value="1"/>
</dbReference>
<dbReference type="SUPFAM" id="SSF56672">
    <property type="entry name" value="DNA/RNA polymerases"/>
    <property type="match status" value="1"/>
</dbReference>
<keyword evidence="11" id="KW-0695">RNA-directed DNA polymerase</keyword>
<dbReference type="InterPro" id="IPR043502">
    <property type="entry name" value="DNA/RNA_pol_sf"/>
</dbReference>
<feature type="domain" description="Integrase catalytic" evidence="17">
    <location>
        <begin position="366"/>
        <end position="479"/>
    </location>
</feature>
<evidence type="ECO:0000256" key="14">
    <source>
        <dbReference type="ARBA" id="ARBA00023172"/>
    </source>
</evidence>
<feature type="region of interest" description="Disordered" evidence="16">
    <location>
        <begin position="815"/>
        <end position="836"/>
    </location>
</feature>
<keyword evidence="3" id="KW-0548">Nucleotidyltransferase</keyword>
<dbReference type="Pfam" id="PF17919">
    <property type="entry name" value="RT_RNaseH_2"/>
    <property type="match status" value="1"/>
</dbReference>
<sequence length="1027" mass="117848">MSPGEHKELRRQVEELVSKGHVRESMSPCVVPALLTPKKDGTWCMCVDSQAINKITVSGYYQIHLRPGDEWKTAFKTRERPYIGKFVVVYFDDILIYSASFNEHVTHVRQVYESKVAVVQEWPTPTTITEFRVFMMEEAELAFQVVKEKLTTSPIFILPDFSKVFELHTDASKVSIGRVLSQCGRPVAYFSEKLTGPKSRHIRTQYKVSYKHGRWLAFLEKFTFVVKHKTSVSNRVVDALSRRSGLLVTMHVDVPGLDVIRDMVTVDPYFSVVLQGVQEFHGEKYVGRDRTLQLVQASYFSPTMRKEVDHYVKRWRVCQASKGTTTNAGLYMPLHVPLQPSVDISMDFYWGYLVLKGVMIQYSLDVYRLHGLPSSIVSDLDTRFLSHFWHSLWKMVSTQLNFSSAYHPQTDGQTEVVNRSLGNLLRCLVGDHVKAWDQKLCQAEFAHNHAVNRSTGFSLFRVVYFAQPRSPLDLMTPRVSSSVPKKVQDFVAGLHDVHKVVHENLVRANSKYKQDADHKWRHVYFEEGDFVWVILTKDRFPVREYNKLSAKKIGPLKIVKKINSNAYCLKLPSHIRCYNVFNVKHLIPYHGDSSDDDLALNSRMNFIYPGGNDGDPNYISWYQEPKFLIKMPPRKNRALNETHEQELEDRVMARMEERFDQFFDQLFGRDDDSSSDEQSRRRPRKNQRKDNRRWESGMRVNIPDFAGDTLSLEGFIDWLVAVEEVFKFKEVPGNKRVSFIATKLRSRAPHDVPAVTESKTWIMDSINMFDPMTLSDAYQRALAFEKKNHQVGSSSSPTITGASGSGNVASRFVPSQAKAGGVNTGPVSKASGSRDDDVAYEEYKEARVYDEEPECEEEYVSGDVGVNLVVCTFICDSGSCDNLIAAEAVQKLGLKTENHPKPYKLQWLKKGGDVTVYKCVHVLFSVGNTYKDNFWCDVVPNDACHLLLGRHWEYDRDIRRPMGKIILISFLFEGRKINIVTSWEMETKYFCANRKEVAEIVKFLKPVGSLSRVLHYEGRNVSDVFPR</sequence>
<dbReference type="PANTHER" id="PTHR37984">
    <property type="entry name" value="PROTEIN CBG26694"/>
    <property type="match status" value="1"/>
</dbReference>
<proteinExistence type="predicted"/>
<keyword evidence="19" id="KW-1185">Reference proteome</keyword>
<dbReference type="Gene3D" id="2.40.70.10">
    <property type="entry name" value="Acid Proteases"/>
    <property type="match status" value="1"/>
</dbReference>
<keyword evidence="10" id="KW-0229">DNA integration</keyword>
<dbReference type="PANTHER" id="PTHR37984:SF5">
    <property type="entry name" value="PROTEIN NYNRIN-LIKE"/>
    <property type="match status" value="1"/>
</dbReference>
<dbReference type="Proteomes" id="UP001151760">
    <property type="component" value="Unassembled WGS sequence"/>
</dbReference>
<reference evidence="18" key="1">
    <citation type="journal article" date="2022" name="Int. J. Mol. Sci.">
        <title>Draft Genome of Tanacetum Coccineum: Genomic Comparison of Closely Related Tanacetum-Family Plants.</title>
        <authorList>
            <person name="Yamashiro T."/>
            <person name="Shiraishi A."/>
            <person name="Nakayama K."/>
            <person name="Satake H."/>
        </authorList>
    </citation>
    <scope>NUCLEOTIDE SEQUENCE</scope>
</reference>
<dbReference type="InterPro" id="IPR056924">
    <property type="entry name" value="SH3_Tf2-1"/>
</dbReference>
<dbReference type="EMBL" id="BQNB010012027">
    <property type="protein sequence ID" value="GJS98234.1"/>
    <property type="molecule type" value="Genomic_DNA"/>
</dbReference>
<keyword evidence="4" id="KW-0540">Nuclease</keyword>
<keyword evidence="1" id="KW-0645">Protease</keyword>
<dbReference type="Gene3D" id="3.30.70.270">
    <property type="match status" value="1"/>
</dbReference>
<evidence type="ECO:0000256" key="16">
    <source>
        <dbReference type="SAM" id="MobiDB-lite"/>
    </source>
</evidence>
<dbReference type="CDD" id="cd00303">
    <property type="entry name" value="retropepsin_like"/>
    <property type="match status" value="1"/>
</dbReference>
<keyword evidence="7" id="KW-0255">Endonuclease</keyword>
<keyword evidence="13" id="KW-0238">DNA-binding</keyword>
<evidence type="ECO:0000256" key="11">
    <source>
        <dbReference type="ARBA" id="ARBA00022918"/>
    </source>
</evidence>
<keyword evidence="2" id="KW-0808">Transferase</keyword>
<evidence type="ECO:0000256" key="7">
    <source>
        <dbReference type="ARBA" id="ARBA00022759"/>
    </source>
</evidence>
<accession>A0ABQ5A6G5</accession>
<dbReference type="InterPro" id="IPR041577">
    <property type="entry name" value="RT_RNaseH_2"/>
</dbReference>
<dbReference type="Pfam" id="PF24626">
    <property type="entry name" value="SH3_Tf2-1"/>
    <property type="match status" value="1"/>
</dbReference>
<evidence type="ECO:0000256" key="13">
    <source>
        <dbReference type="ARBA" id="ARBA00023125"/>
    </source>
</evidence>
<keyword evidence="14" id="KW-0233">DNA recombination</keyword>
<dbReference type="Pfam" id="PF17921">
    <property type="entry name" value="Integrase_H2C2"/>
    <property type="match status" value="1"/>
</dbReference>
<protein>
    <submittedName>
        <fullName evidence="18">Nucleotidyltransferase, ribonuclease H</fullName>
    </submittedName>
</protein>
<keyword evidence="8" id="KW-0378">Hydrolase</keyword>
<evidence type="ECO:0000256" key="12">
    <source>
        <dbReference type="ARBA" id="ARBA00022932"/>
    </source>
</evidence>
<evidence type="ECO:0000313" key="18">
    <source>
        <dbReference type="EMBL" id="GJS98234.1"/>
    </source>
</evidence>
<dbReference type="InterPro" id="IPR021109">
    <property type="entry name" value="Peptidase_aspartic_dom_sf"/>
</dbReference>
<evidence type="ECO:0000256" key="1">
    <source>
        <dbReference type="ARBA" id="ARBA00022670"/>
    </source>
</evidence>
<evidence type="ECO:0000256" key="9">
    <source>
        <dbReference type="ARBA" id="ARBA00022842"/>
    </source>
</evidence>
<evidence type="ECO:0000256" key="10">
    <source>
        <dbReference type="ARBA" id="ARBA00022908"/>
    </source>
</evidence>
<dbReference type="InterPro" id="IPR050951">
    <property type="entry name" value="Retrovirus_Pol_polyprotein"/>
</dbReference>
<keyword evidence="6" id="KW-0064">Aspartyl protease</keyword>
<keyword evidence="12" id="KW-0239">DNA-directed DNA polymerase</keyword>
<evidence type="ECO:0000259" key="17">
    <source>
        <dbReference type="PROSITE" id="PS50994"/>
    </source>
</evidence>
<dbReference type="InterPro" id="IPR041588">
    <property type="entry name" value="Integrase_H2C2"/>
</dbReference>
<dbReference type="InterPro" id="IPR001584">
    <property type="entry name" value="Integrase_cat-core"/>
</dbReference>
<dbReference type="SUPFAM" id="SSF50630">
    <property type="entry name" value="Acid proteases"/>
    <property type="match status" value="1"/>
</dbReference>
<evidence type="ECO:0000313" key="19">
    <source>
        <dbReference type="Proteomes" id="UP001151760"/>
    </source>
</evidence>
<dbReference type="InterPro" id="IPR036397">
    <property type="entry name" value="RNaseH_sf"/>
</dbReference>
<keyword evidence="15" id="KW-0511">Multifunctional enzyme</keyword>
<evidence type="ECO:0000256" key="15">
    <source>
        <dbReference type="ARBA" id="ARBA00023268"/>
    </source>
</evidence>
<reference evidence="18" key="2">
    <citation type="submission" date="2022-01" db="EMBL/GenBank/DDBJ databases">
        <authorList>
            <person name="Yamashiro T."/>
            <person name="Shiraishi A."/>
            <person name="Satake H."/>
            <person name="Nakayama K."/>
        </authorList>
    </citation>
    <scope>NUCLEOTIDE SEQUENCE</scope>
</reference>
<feature type="region of interest" description="Disordered" evidence="16">
    <location>
        <begin position="667"/>
        <end position="692"/>
    </location>
</feature>
<evidence type="ECO:0000256" key="4">
    <source>
        <dbReference type="ARBA" id="ARBA00022722"/>
    </source>
</evidence>
<name>A0ABQ5A6G5_9ASTR</name>
<dbReference type="InterPro" id="IPR043128">
    <property type="entry name" value="Rev_trsase/Diguanyl_cyclase"/>
</dbReference>
<evidence type="ECO:0000256" key="2">
    <source>
        <dbReference type="ARBA" id="ARBA00022679"/>
    </source>
</evidence>
<evidence type="ECO:0000256" key="3">
    <source>
        <dbReference type="ARBA" id="ARBA00022695"/>
    </source>
</evidence>
<dbReference type="Gene3D" id="3.10.10.10">
    <property type="entry name" value="HIV Type 1 Reverse Transcriptase, subunit A, domain 1"/>
    <property type="match status" value="1"/>
</dbReference>
<feature type="compositionally biased region" description="Basic and acidic residues" evidence="16">
    <location>
        <begin position="667"/>
        <end position="680"/>
    </location>
</feature>
<gene>
    <name evidence="18" type="ORF">Tco_0819404</name>
</gene>
<dbReference type="InterPro" id="IPR012337">
    <property type="entry name" value="RNaseH-like_sf"/>
</dbReference>
<dbReference type="CDD" id="cd01647">
    <property type="entry name" value="RT_LTR"/>
    <property type="match status" value="1"/>
</dbReference>
<evidence type="ECO:0000256" key="8">
    <source>
        <dbReference type="ARBA" id="ARBA00022801"/>
    </source>
</evidence>
<evidence type="ECO:0000256" key="5">
    <source>
        <dbReference type="ARBA" id="ARBA00022723"/>
    </source>
</evidence>
<dbReference type="Gene3D" id="1.10.340.70">
    <property type="match status" value="1"/>
</dbReference>
<dbReference type="Gene3D" id="3.30.420.10">
    <property type="entry name" value="Ribonuclease H-like superfamily/Ribonuclease H"/>
    <property type="match status" value="1"/>
</dbReference>
<comment type="caution">
    <text evidence="18">The sequence shown here is derived from an EMBL/GenBank/DDBJ whole genome shotgun (WGS) entry which is preliminary data.</text>
</comment>
<evidence type="ECO:0000256" key="6">
    <source>
        <dbReference type="ARBA" id="ARBA00022750"/>
    </source>
</evidence>
<keyword evidence="5" id="KW-0479">Metal-binding</keyword>
<keyword evidence="9" id="KW-0460">Magnesium</keyword>